<organism evidence="1">
    <name type="scientific">uncultured Caudovirales phage</name>
    <dbReference type="NCBI Taxonomy" id="2100421"/>
    <lineage>
        <taxon>Viruses</taxon>
        <taxon>Duplodnaviria</taxon>
        <taxon>Heunggongvirae</taxon>
        <taxon>Uroviricota</taxon>
        <taxon>Caudoviricetes</taxon>
        <taxon>Peduoviridae</taxon>
        <taxon>Maltschvirus</taxon>
        <taxon>Maltschvirus maltsch</taxon>
    </lineage>
</organism>
<evidence type="ECO:0000313" key="1">
    <source>
        <dbReference type="EMBL" id="CAB4158552.1"/>
    </source>
</evidence>
<dbReference type="EMBL" id="LR796682">
    <property type="protein sequence ID" value="CAB4158552.1"/>
    <property type="molecule type" value="Genomic_DNA"/>
</dbReference>
<proteinExistence type="predicted"/>
<sequence length="723" mass="74101">MSLPSTRPTGEQLRFASSKTGEHSLDTYLEAAERGTRTIADMLADLWDTSGGLRSDNLQFRITSAGQLQERLGDFVDPNLGWQNVTDGFLCRPRGPHANATLYERTDIVTTSAGTFICTARHTSSTANPGPNFLQILEAGTGNANGITFTPAGTIAATNVQAAIQELDGDIQARVPTTRTLTASTGLTGGGDLSANRAFSFDTAWGDVRYRLSGPVPWGDLSGVPTSFNPSAHTHPATAINDSSADGRAILTAGTFANMRSLLGLGSLATASSVTASQISDASANGRSLVTAADYAAMRTLLALVPGTNVQAQSTHLAALAAAGSVVDSVPYYTGAGSAALAGLTAFGRSLLDDADAATARSTLGLNTTISAGTGLSGGGNINANFSLSFDTTWGDARYRRLSVGVPWADLTGVPTGQGQEFTFVLANGATSVAGADSQGRTLAYSSQSLVRVFLNGTRLMPVTEYTAPNGTTINFVGWTANAGDELLVEALIGFNVANTLNPAQNLADVSSTTAARTNIGAASQAAVDAKSNILQPLTTIASAATTDLGSVASEGVEITGTTTITSFGTVAAGTVRFGRFTGVLTLTHNATSLILPSAANITTAANDRFSAVSLGSGNWLVLSYERANGTALVAPAAGAPLPNTSVSTVGQFTSVRAISSGGAATPVILPAGGTWMWWAIDNWDGTIYQPRFASGIAAGGTTTVTTVAVVNAYSSIYCWRIT</sequence>
<gene>
    <name evidence="1" type="ORF">UFOVP706_16</name>
</gene>
<name>A0A6J5NIK5_9CAUD</name>
<reference evidence="1" key="1">
    <citation type="submission" date="2020-04" db="EMBL/GenBank/DDBJ databases">
        <authorList>
            <person name="Chiriac C."/>
            <person name="Salcher M."/>
            <person name="Ghai R."/>
            <person name="Kavagutti S V."/>
        </authorList>
    </citation>
    <scope>NUCLEOTIDE SEQUENCE</scope>
</reference>
<accession>A0A6J5NIK5</accession>
<protein>
    <submittedName>
        <fullName evidence="1">Uncharacterized protein</fullName>
    </submittedName>
</protein>